<evidence type="ECO:0000313" key="4">
    <source>
        <dbReference type="EnsemblProtists" id="EKX35306"/>
    </source>
</evidence>
<evidence type="ECO:0000313" key="5">
    <source>
        <dbReference type="Proteomes" id="UP000011087"/>
    </source>
</evidence>
<protein>
    <submittedName>
        <fullName evidence="3 4">Uncharacterized protein</fullName>
    </submittedName>
</protein>
<keyword evidence="5" id="KW-1185">Reference proteome</keyword>
<dbReference type="eggNOG" id="ENOG502RDW5">
    <property type="taxonomic scope" value="Eukaryota"/>
</dbReference>
<reference evidence="5" key="2">
    <citation type="submission" date="2012-11" db="EMBL/GenBank/DDBJ databases">
        <authorList>
            <person name="Kuo A."/>
            <person name="Curtis B.A."/>
            <person name="Tanifuji G."/>
            <person name="Burki F."/>
            <person name="Gruber A."/>
            <person name="Irimia M."/>
            <person name="Maruyama S."/>
            <person name="Arias M.C."/>
            <person name="Ball S.G."/>
            <person name="Gile G.H."/>
            <person name="Hirakawa Y."/>
            <person name="Hopkins J.F."/>
            <person name="Rensing S.A."/>
            <person name="Schmutz J."/>
            <person name="Symeonidi A."/>
            <person name="Elias M."/>
            <person name="Eveleigh R.J."/>
            <person name="Herman E.K."/>
            <person name="Klute M.J."/>
            <person name="Nakayama T."/>
            <person name="Obornik M."/>
            <person name="Reyes-Prieto A."/>
            <person name="Armbrust E.V."/>
            <person name="Aves S.J."/>
            <person name="Beiko R.G."/>
            <person name="Coutinho P."/>
            <person name="Dacks J.B."/>
            <person name="Durnford D.G."/>
            <person name="Fast N.M."/>
            <person name="Green B.R."/>
            <person name="Grisdale C."/>
            <person name="Hempe F."/>
            <person name="Henrissat B."/>
            <person name="Hoppner M.P."/>
            <person name="Ishida K.-I."/>
            <person name="Kim E."/>
            <person name="Koreny L."/>
            <person name="Kroth P.G."/>
            <person name="Liu Y."/>
            <person name="Malik S.-B."/>
            <person name="Maier U.G."/>
            <person name="McRose D."/>
            <person name="Mock T."/>
            <person name="Neilson J.A."/>
            <person name="Onodera N.T."/>
            <person name="Poole A.M."/>
            <person name="Pritham E.J."/>
            <person name="Richards T.A."/>
            <person name="Rocap G."/>
            <person name="Roy S.W."/>
            <person name="Sarai C."/>
            <person name="Schaack S."/>
            <person name="Shirato S."/>
            <person name="Slamovits C.H."/>
            <person name="Spencer D.F."/>
            <person name="Suzuki S."/>
            <person name="Worden A.Z."/>
            <person name="Zauner S."/>
            <person name="Barry K."/>
            <person name="Bell C."/>
            <person name="Bharti A.K."/>
            <person name="Crow J.A."/>
            <person name="Grimwood J."/>
            <person name="Kramer R."/>
            <person name="Lindquist E."/>
            <person name="Lucas S."/>
            <person name="Salamov A."/>
            <person name="McFadden G.I."/>
            <person name="Lane C.E."/>
            <person name="Keeling P.J."/>
            <person name="Gray M.W."/>
            <person name="Grigoriev I.V."/>
            <person name="Archibald J.M."/>
        </authorList>
    </citation>
    <scope>NUCLEOTIDE SEQUENCE</scope>
    <source>
        <strain evidence="5">CCMP2712</strain>
    </source>
</reference>
<dbReference type="InterPro" id="IPR018865">
    <property type="entry name" value="STK19-like"/>
</dbReference>
<sequence>MLKRRRRSGNGEGSARKAEDDEKEDDEEENRLILSELPDDAMVAFELLRQQYPKCPVAGAYPVVLVSQVPSLRIYSIVKSRTEVDRQLDNAVKKRDIRTFKLIGYANDELIMKTPDYLRLLQEVLTFRKKASRSRCTESREEKQIDTAFRIADQLCSQGSTKRKKIEAKNDEELNRPKRGVEEVFSRFVACVISRCHHPTIMQSDLQDFLKLAPPELVDVPDAFRSSLRSSETWSDEDVKVAQRILTDCGVLVQRDNLSFIFALPGMGPFFNEIMQGRREILNVISKRRFSEMLVREIEKIRLRFSTLGMRFHLRDVIGHGNIEICETTTGPLLKFHHF</sequence>
<dbReference type="HOGENOM" id="CLU_064399_1_0_1"/>
<dbReference type="EnsemblProtists" id="EKX35306">
    <property type="protein sequence ID" value="EKX35306"/>
    <property type="gene ID" value="GUITHDRAFT_118540"/>
</dbReference>
<dbReference type="RefSeq" id="XP_005822286.1">
    <property type="nucleotide sequence ID" value="XM_005822229.1"/>
</dbReference>
<dbReference type="OMA" id="SWWIAIP"/>
<comment type="similarity">
    <text evidence="1">Belongs to the STK19 family.</text>
</comment>
<reference evidence="4" key="3">
    <citation type="submission" date="2016-03" db="UniProtKB">
        <authorList>
            <consortium name="EnsemblProtists"/>
        </authorList>
    </citation>
    <scope>IDENTIFICATION</scope>
</reference>
<evidence type="ECO:0000313" key="3">
    <source>
        <dbReference type="EMBL" id="EKX35306.1"/>
    </source>
</evidence>
<dbReference type="STRING" id="905079.L1IGD3"/>
<dbReference type="PANTHER" id="PTHR15243:SF0">
    <property type="entry name" value="SERINE_THREONINE-PROTEIN KINASE 19"/>
    <property type="match status" value="1"/>
</dbReference>
<name>L1IGD3_GUITC</name>
<evidence type="ECO:0000256" key="1">
    <source>
        <dbReference type="ARBA" id="ARBA00093458"/>
    </source>
</evidence>
<accession>L1IGD3</accession>
<dbReference type="AlphaFoldDB" id="L1IGD3"/>
<dbReference type="EMBL" id="JH993093">
    <property type="protein sequence ID" value="EKX35306.1"/>
    <property type="molecule type" value="Genomic_DNA"/>
</dbReference>
<feature type="region of interest" description="Disordered" evidence="2">
    <location>
        <begin position="1"/>
        <end position="29"/>
    </location>
</feature>
<dbReference type="OrthoDB" id="10261701at2759"/>
<gene>
    <name evidence="3" type="ORF">GUITHDRAFT_118540</name>
</gene>
<organism evidence="3">
    <name type="scientific">Guillardia theta (strain CCMP2712)</name>
    <name type="common">Cryptophyte</name>
    <dbReference type="NCBI Taxonomy" id="905079"/>
    <lineage>
        <taxon>Eukaryota</taxon>
        <taxon>Cryptophyceae</taxon>
        <taxon>Pyrenomonadales</taxon>
        <taxon>Geminigeraceae</taxon>
        <taxon>Guillardia</taxon>
    </lineage>
</organism>
<evidence type="ECO:0000256" key="2">
    <source>
        <dbReference type="SAM" id="MobiDB-lite"/>
    </source>
</evidence>
<dbReference type="KEGG" id="gtt:GUITHDRAFT_118540"/>
<dbReference type="PANTHER" id="PTHR15243">
    <property type="entry name" value="SERINE/THREONINE-PROTEIN KINASE 19"/>
    <property type="match status" value="1"/>
</dbReference>
<dbReference type="GeneID" id="17292045"/>
<proteinExistence type="inferred from homology"/>
<dbReference type="Pfam" id="PF10494">
    <property type="entry name" value="Stk19"/>
    <property type="match status" value="1"/>
</dbReference>
<reference evidence="3 5" key="1">
    <citation type="journal article" date="2012" name="Nature">
        <title>Algal genomes reveal evolutionary mosaicism and the fate of nucleomorphs.</title>
        <authorList>
            <consortium name="DOE Joint Genome Institute"/>
            <person name="Curtis B.A."/>
            <person name="Tanifuji G."/>
            <person name="Burki F."/>
            <person name="Gruber A."/>
            <person name="Irimia M."/>
            <person name="Maruyama S."/>
            <person name="Arias M.C."/>
            <person name="Ball S.G."/>
            <person name="Gile G.H."/>
            <person name="Hirakawa Y."/>
            <person name="Hopkins J.F."/>
            <person name="Kuo A."/>
            <person name="Rensing S.A."/>
            <person name="Schmutz J."/>
            <person name="Symeonidi A."/>
            <person name="Elias M."/>
            <person name="Eveleigh R.J."/>
            <person name="Herman E.K."/>
            <person name="Klute M.J."/>
            <person name="Nakayama T."/>
            <person name="Obornik M."/>
            <person name="Reyes-Prieto A."/>
            <person name="Armbrust E.V."/>
            <person name="Aves S.J."/>
            <person name="Beiko R.G."/>
            <person name="Coutinho P."/>
            <person name="Dacks J.B."/>
            <person name="Durnford D.G."/>
            <person name="Fast N.M."/>
            <person name="Green B.R."/>
            <person name="Grisdale C.J."/>
            <person name="Hempel F."/>
            <person name="Henrissat B."/>
            <person name="Hoppner M.P."/>
            <person name="Ishida K."/>
            <person name="Kim E."/>
            <person name="Koreny L."/>
            <person name="Kroth P.G."/>
            <person name="Liu Y."/>
            <person name="Malik S.B."/>
            <person name="Maier U.G."/>
            <person name="McRose D."/>
            <person name="Mock T."/>
            <person name="Neilson J.A."/>
            <person name="Onodera N.T."/>
            <person name="Poole A.M."/>
            <person name="Pritham E.J."/>
            <person name="Richards T.A."/>
            <person name="Rocap G."/>
            <person name="Roy S.W."/>
            <person name="Sarai C."/>
            <person name="Schaack S."/>
            <person name="Shirato S."/>
            <person name="Slamovits C.H."/>
            <person name="Spencer D.F."/>
            <person name="Suzuki S."/>
            <person name="Worden A.Z."/>
            <person name="Zauner S."/>
            <person name="Barry K."/>
            <person name="Bell C."/>
            <person name="Bharti A.K."/>
            <person name="Crow J.A."/>
            <person name="Grimwood J."/>
            <person name="Kramer R."/>
            <person name="Lindquist E."/>
            <person name="Lucas S."/>
            <person name="Salamov A."/>
            <person name="McFadden G.I."/>
            <person name="Lane C.E."/>
            <person name="Keeling P.J."/>
            <person name="Gray M.W."/>
            <person name="Grigoriev I.V."/>
            <person name="Archibald J.M."/>
        </authorList>
    </citation>
    <scope>NUCLEOTIDE SEQUENCE</scope>
    <source>
        <strain evidence="3 5">CCMP2712</strain>
    </source>
</reference>
<dbReference type="Proteomes" id="UP000011087">
    <property type="component" value="Unassembled WGS sequence"/>
</dbReference>
<dbReference type="PaxDb" id="55529-EKX35306"/>